<evidence type="ECO:0000313" key="14">
    <source>
        <dbReference type="Proteomes" id="UP000807342"/>
    </source>
</evidence>
<dbReference type="GO" id="GO:0061630">
    <property type="term" value="F:ubiquitin protein ligase activity"/>
    <property type="evidence" value="ECO:0007669"/>
    <property type="project" value="UniProtKB-EC"/>
</dbReference>
<evidence type="ECO:0000256" key="7">
    <source>
        <dbReference type="ARBA" id="ARBA00022786"/>
    </source>
</evidence>
<evidence type="ECO:0000256" key="2">
    <source>
        <dbReference type="ARBA" id="ARBA00012251"/>
    </source>
</evidence>
<evidence type="ECO:0000256" key="8">
    <source>
        <dbReference type="ARBA" id="ARBA00022833"/>
    </source>
</evidence>
<comment type="catalytic activity">
    <reaction evidence="1">
        <text>[E2 ubiquitin-conjugating enzyme]-S-ubiquitinyl-L-cysteine + [acceptor protein]-L-lysine = [E2 ubiquitin-conjugating enzyme]-L-cysteine + [acceptor protein]-N(6)-ubiquitinyl-L-lysine.</text>
        <dbReference type="EC" id="2.3.2.31"/>
    </reaction>
</comment>
<gene>
    <name evidence="13" type="ORF">P691DRAFT_802133</name>
</gene>
<dbReference type="InterPro" id="IPR017907">
    <property type="entry name" value="Znf_RING_CS"/>
</dbReference>
<dbReference type="GO" id="GO:0008270">
    <property type="term" value="F:zinc ion binding"/>
    <property type="evidence" value="ECO:0007669"/>
    <property type="project" value="UniProtKB-KW"/>
</dbReference>
<name>A0A9P5XDP4_9AGAR</name>
<feature type="region of interest" description="Disordered" evidence="10">
    <location>
        <begin position="1"/>
        <end position="178"/>
    </location>
</feature>
<organism evidence="13 14">
    <name type="scientific">Macrolepiota fuliginosa MF-IS2</name>
    <dbReference type="NCBI Taxonomy" id="1400762"/>
    <lineage>
        <taxon>Eukaryota</taxon>
        <taxon>Fungi</taxon>
        <taxon>Dikarya</taxon>
        <taxon>Basidiomycota</taxon>
        <taxon>Agaricomycotina</taxon>
        <taxon>Agaricomycetes</taxon>
        <taxon>Agaricomycetidae</taxon>
        <taxon>Agaricales</taxon>
        <taxon>Agaricineae</taxon>
        <taxon>Agaricaceae</taxon>
        <taxon>Macrolepiota</taxon>
    </lineage>
</organism>
<keyword evidence="4" id="KW-0479">Metal-binding</keyword>
<dbReference type="Proteomes" id="UP000807342">
    <property type="component" value="Unassembled WGS sequence"/>
</dbReference>
<reference evidence="13" key="1">
    <citation type="submission" date="2020-11" db="EMBL/GenBank/DDBJ databases">
        <authorList>
            <consortium name="DOE Joint Genome Institute"/>
            <person name="Ahrendt S."/>
            <person name="Riley R."/>
            <person name="Andreopoulos W."/>
            <person name="Labutti K."/>
            <person name="Pangilinan J."/>
            <person name="Ruiz-Duenas F.J."/>
            <person name="Barrasa J.M."/>
            <person name="Sanchez-Garcia M."/>
            <person name="Camarero S."/>
            <person name="Miyauchi S."/>
            <person name="Serrano A."/>
            <person name="Linde D."/>
            <person name="Babiker R."/>
            <person name="Drula E."/>
            <person name="Ayuso-Fernandez I."/>
            <person name="Pacheco R."/>
            <person name="Padilla G."/>
            <person name="Ferreira P."/>
            <person name="Barriuso J."/>
            <person name="Kellner H."/>
            <person name="Castanera R."/>
            <person name="Alfaro M."/>
            <person name="Ramirez L."/>
            <person name="Pisabarro A.G."/>
            <person name="Kuo A."/>
            <person name="Tritt A."/>
            <person name="Lipzen A."/>
            <person name="He G."/>
            <person name="Yan M."/>
            <person name="Ng V."/>
            <person name="Cullen D."/>
            <person name="Martin F."/>
            <person name="Rosso M.-N."/>
            <person name="Henrissat B."/>
            <person name="Hibbett D."/>
            <person name="Martinez A.T."/>
            <person name="Grigoriev I.V."/>
        </authorList>
    </citation>
    <scope>NUCLEOTIDE SEQUENCE</scope>
    <source>
        <strain evidence="13">MF-IS2</strain>
    </source>
</reference>
<keyword evidence="14" id="KW-1185">Reference proteome</keyword>
<evidence type="ECO:0000256" key="9">
    <source>
        <dbReference type="PROSITE-ProRule" id="PRU00175"/>
    </source>
</evidence>
<evidence type="ECO:0000256" key="4">
    <source>
        <dbReference type="ARBA" id="ARBA00022723"/>
    </source>
</evidence>
<dbReference type="SMART" id="SM00647">
    <property type="entry name" value="IBR"/>
    <property type="match status" value="2"/>
</dbReference>
<feature type="region of interest" description="Disordered" evidence="10">
    <location>
        <begin position="214"/>
        <end position="266"/>
    </location>
</feature>
<feature type="domain" description="RING-type" evidence="11">
    <location>
        <begin position="358"/>
        <end position="396"/>
    </location>
</feature>
<feature type="domain" description="RING-type" evidence="12">
    <location>
        <begin position="354"/>
        <end position="551"/>
    </location>
</feature>
<feature type="compositionally biased region" description="Polar residues" evidence="10">
    <location>
        <begin position="251"/>
        <end position="266"/>
    </location>
</feature>
<evidence type="ECO:0000259" key="12">
    <source>
        <dbReference type="PROSITE" id="PS51873"/>
    </source>
</evidence>
<dbReference type="PROSITE" id="PS50089">
    <property type="entry name" value="ZF_RING_2"/>
    <property type="match status" value="1"/>
</dbReference>
<feature type="compositionally biased region" description="Low complexity" evidence="10">
    <location>
        <begin position="58"/>
        <end position="83"/>
    </location>
</feature>
<dbReference type="InterPro" id="IPR001841">
    <property type="entry name" value="Znf_RING"/>
</dbReference>
<comment type="caution">
    <text evidence="13">The sequence shown here is derived from an EMBL/GenBank/DDBJ whole genome shotgun (WGS) entry which is preliminary data.</text>
</comment>
<accession>A0A9P5XDP4</accession>
<dbReference type="Gene3D" id="1.20.120.1750">
    <property type="match status" value="1"/>
</dbReference>
<dbReference type="PROSITE" id="PS00518">
    <property type="entry name" value="ZF_RING_1"/>
    <property type="match status" value="1"/>
</dbReference>
<keyword evidence="5" id="KW-0677">Repeat</keyword>
<feature type="compositionally biased region" description="Pro residues" evidence="10">
    <location>
        <begin position="234"/>
        <end position="245"/>
    </location>
</feature>
<keyword evidence="3" id="KW-0808">Transferase</keyword>
<dbReference type="EMBL" id="MU151191">
    <property type="protein sequence ID" value="KAF9447650.1"/>
    <property type="molecule type" value="Genomic_DNA"/>
</dbReference>
<dbReference type="EC" id="2.3.2.31" evidence="2"/>
<evidence type="ECO:0000256" key="6">
    <source>
        <dbReference type="ARBA" id="ARBA00022771"/>
    </source>
</evidence>
<keyword evidence="8" id="KW-0862">Zinc</keyword>
<dbReference type="PANTHER" id="PTHR11685">
    <property type="entry name" value="RBR FAMILY RING FINGER AND IBR DOMAIN-CONTAINING"/>
    <property type="match status" value="1"/>
</dbReference>
<evidence type="ECO:0000259" key="11">
    <source>
        <dbReference type="PROSITE" id="PS50089"/>
    </source>
</evidence>
<dbReference type="InterPro" id="IPR031127">
    <property type="entry name" value="E3_UB_ligase_RBR"/>
</dbReference>
<evidence type="ECO:0000256" key="10">
    <source>
        <dbReference type="SAM" id="MobiDB-lite"/>
    </source>
</evidence>
<dbReference type="AlphaFoldDB" id="A0A9P5XDP4"/>
<evidence type="ECO:0000256" key="1">
    <source>
        <dbReference type="ARBA" id="ARBA00001798"/>
    </source>
</evidence>
<dbReference type="PROSITE" id="PS51873">
    <property type="entry name" value="TRIAD"/>
    <property type="match status" value="1"/>
</dbReference>
<dbReference type="CDD" id="cd20335">
    <property type="entry name" value="BRcat_RBR"/>
    <property type="match status" value="1"/>
</dbReference>
<dbReference type="InterPro" id="IPR044066">
    <property type="entry name" value="TRIAD_supradom"/>
</dbReference>
<protein>
    <recommendedName>
        <fullName evidence="2">RBR-type E3 ubiquitin transferase</fullName>
        <ecNumber evidence="2">2.3.2.31</ecNumber>
    </recommendedName>
</protein>
<feature type="compositionally biased region" description="Acidic residues" evidence="10">
    <location>
        <begin position="1"/>
        <end position="11"/>
    </location>
</feature>
<feature type="compositionally biased region" description="Acidic residues" evidence="10">
    <location>
        <begin position="99"/>
        <end position="112"/>
    </location>
</feature>
<feature type="compositionally biased region" description="Low complexity" evidence="10">
    <location>
        <begin position="30"/>
        <end position="43"/>
    </location>
</feature>
<dbReference type="GO" id="GO:0016567">
    <property type="term" value="P:protein ubiquitination"/>
    <property type="evidence" value="ECO:0007669"/>
    <property type="project" value="InterPro"/>
</dbReference>
<feature type="compositionally biased region" description="Polar residues" evidence="10">
    <location>
        <begin position="134"/>
        <end position="156"/>
    </location>
</feature>
<dbReference type="OrthoDB" id="9977870at2759"/>
<keyword evidence="7" id="KW-0833">Ubl conjugation pathway</keyword>
<dbReference type="InterPro" id="IPR002867">
    <property type="entry name" value="IBR_dom"/>
</dbReference>
<sequence>MFPPEDYDYDPEPASGTSSSQSRDFDADLPSRSPSPASFSLSSGQHLAISIWDNTRQAPNPRSSTSATTAAAPSLSRPPAATPKSKGKQRVFDWSVWQSDEDPIPSDPESNDEDRRYNDIVPTPRGIGKPRGTGPSNSTTRVSNAPSISLFPPNSRTSRRDSETSKTVSVTASGAGLESEDDEDIVLIRNYGVGARKTAPSPMTIKITSAAAASHLGTGTTQEQNRPHLRVWTPPTPSPGTPPSPAYLESPYTSQPDIQTDAPSLNSPYGSDDLLVASSRSSSPLAEMWSPVSPGWSPSQGMALLAAPSPPVSERSIPEIDFFGPLPVFTHLTLPLQYDSLSPDLLAETECEDALEPCLVCGDSLLPQEGLGAPCGHLYCKGCIVDLVTAYCKDDSLHPLRCCTTPIPSSEIEQILVGASELNLFREKEEEYNTPFSNRVYCPRRECNQFIKLATKPTSVSTTTVLTRCPACTTLVCLLCKERAHPGERCEDGKNTIRLQELAKEKGWQTCSNCHRIVEKIDGCLHMICRCGHEFCYRCGEKYTGPGMCGH</sequence>
<evidence type="ECO:0000256" key="5">
    <source>
        <dbReference type="ARBA" id="ARBA00022737"/>
    </source>
</evidence>
<keyword evidence="6 9" id="KW-0863">Zinc-finger</keyword>
<dbReference type="SUPFAM" id="SSF57850">
    <property type="entry name" value="RING/U-box"/>
    <property type="match status" value="2"/>
</dbReference>
<proteinExistence type="predicted"/>
<dbReference type="Pfam" id="PF01485">
    <property type="entry name" value="IBR"/>
    <property type="match status" value="2"/>
</dbReference>
<dbReference type="CDD" id="cd22584">
    <property type="entry name" value="Rcat_RBR_unk"/>
    <property type="match status" value="1"/>
</dbReference>
<evidence type="ECO:0000256" key="3">
    <source>
        <dbReference type="ARBA" id="ARBA00022679"/>
    </source>
</evidence>
<evidence type="ECO:0000313" key="13">
    <source>
        <dbReference type="EMBL" id="KAF9447650.1"/>
    </source>
</evidence>